<protein>
    <recommendedName>
        <fullName evidence="4">RGS domain-containing protein</fullName>
    </recommendedName>
</protein>
<reference evidence="2" key="1">
    <citation type="submission" date="2022-12" db="EMBL/GenBank/DDBJ databases">
        <authorList>
            <person name="Webb A."/>
        </authorList>
    </citation>
    <scope>NUCLEOTIDE SEQUENCE</scope>
    <source>
        <strain evidence="2">Pd1</strain>
    </source>
</reference>
<comment type="caution">
    <text evidence="2">The sequence shown here is derived from an EMBL/GenBank/DDBJ whole genome shotgun (WGS) entry which is preliminary data.</text>
</comment>
<accession>A0AAV0TMR8</accession>
<evidence type="ECO:0008006" key="4">
    <source>
        <dbReference type="Google" id="ProtNLM"/>
    </source>
</evidence>
<evidence type="ECO:0000313" key="2">
    <source>
        <dbReference type="EMBL" id="CAI5724544.1"/>
    </source>
</evidence>
<name>A0AAV0TMR8_9STRA</name>
<organism evidence="2 3">
    <name type="scientific">Peronospora destructor</name>
    <dbReference type="NCBI Taxonomy" id="86335"/>
    <lineage>
        <taxon>Eukaryota</taxon>
        <taxon>Sar</taxon>
        <taxon>Stramenopiles</taxon>
        <taxon>Oomycota</taxon>
        <taxon>Peronosporomycetes</taxon>
        <taxon>Peronosporales</taxon>
        <taxon>Peronosporaceae</taxon>
        <taxon>Peronospora</taxon>
    </lineage>
</organism>
<evidence type="ECO:0000313" key="3">
    <source>
        <dbReference type="Proteomes" id="UP001162029"/>
    </source>
</evidence>
<sequence>MQCTSSSHACITGDNTVTSNRQKLLWNFQRKVAGETAATMLNQNRRMRLTCMDLVDHNSQTVEHRCKRSGSLGGSASRTESPRHLLLREKSFDNSRSSFGRSSSSSNLGGTNAVPSTVATSSSRAAVFNSLSDTEAIRRFVLEDAKTMSMERLVSDAQRLHFLEGLYQNRQGPCLTLSVTTSTVVSPPPLASSSPATSTS</sequence>
<evidence type="ECO:0000256" key="1">
    <source>
        <dbReference type="SAM" id="MobiDB-lite"/>
    </source>
</evidence>
<gene>
    <name evidence="2" type="ORF">PDE001_LOCUS3150</name>
</gene>
<keyword evidence="3" id="KW-1185">Reference proteome</keyword>
<feature type="region of interest" description="Disordered" evidence="1">
    <location>
        <begin position="65"/>
        <end position="84"/>
    </location>
</feature>
<proteinExistence type="predicted"/>
<dbReference type="AlphaFoldDB" id="A0AAV0TMR8"/>
<dbReference type="Proteomes" id="UP001162029">
    <property type="component" value="Unassembled WGS sequence"/>
</dbReference>
<dbReference type="EMBL" id="CANTFM010000534">
    <property type="protein sequence ID" value="CAI5724544.1"/>
    <property type="molecule type" value="Genomic_DNA"/>
</dbReference>
<feature type="compositionally biased region" description="Low complexity" evidence="1">
    <location>
        <begin position="94"/>
        <end position="116"/>
    </location>
</feature>
<feature type="region of interest" description="Disordered" evidence="1">
    <location>
        <begin position="89"/>
        <end position="116"/>
    </location>
</feature>